<accession>A0A6J5RC87</accession>
<evidence type="ECO:0000313" key="1">
    <source>
        <dbReference type="EMBL" id="CAB4191368.1"/>
    </source>
</evidence>
<organism evidence="1">
    <name type="scientific">uncultured Caudovirales phage</name>
    <dbReference type="NCBI Taxonomy" id="2100421"/>
    <lineage>
        <taxon>Viruses</taxon>
        <taxon>Duplodnaviria</taxon>
        <taxon>Heunggongvirae</taxon>
        <taxon>Uroviricota</taxon>
        <taxon>Caudoviricetes</taxon>
        <taxon>Peduoviridae</taxon>
        <taxon>Maltschvirus</taxon>
        <taxon>Maltschvirus maltsch</taxon>
    </lineage>
</organism>
<sequence>MTEMTAPISGRVREAIEFVRASIGENAQITLRWDRTGASSLPILGGESGQWTPENLFGRVGEFSATATNSKLPIPEASCGYRLIGDDIELTPRFLIRGFGKTPKAAGSGGATGLGPGTILTVISLISGIWSLLHPSVSVTLPGNMELTAILSGDTVTVEFVRMPTIHAQMWFHLDLAVSGAIITPDNARITFDPAKNAGFFSRFVESRDVRFT</sequence>
<dbReference type="EMBL" id="LR797178">
    <property type="protein sequence ID" value="CAB4191368.1"/>
    <property type="molecule type" value="Genomic_DNA"/>
</dbReference>
<name>A0A6J5RC87_9CAUD</name>
<protein>
    <submittedName>
        <fullName evidence="1">Uncharacterized protein</fullName>
    </submittedName>
</protein>
<proteinExistence type="predicted"/>
<gene>
    <name evidence="1" type="ORF">UFOVP1229_23</name>
</gene>
<reference evidence="1" key="1">
    <citation type="submission" date="2020-05" db="EMBL/GenBank/DDBJ databases">
        <authorList>
            <person name="Chiriac C."/>
            <person name="Salcher M."/>
            <person name="Ghai R."/>
            <person name="Kavagutti S V."/>
        </authorList>
    </citation>
    <scope>NUCLEOTIDE SEQUENCE</scope>
</reference>